<evidence type="ECO:0000313" key="4">
    <source>
        <dbReference type="EMBL" id="MBC3797701.1"/>
    </source>
</evidence>
<dbReference type="InterPro" id="IPR008207">
    <property type="entry name" value="Sig_transdc_His_kin_Hpt_dom"/>
</dbReference>
<dbReference type="EMBL" id="WJBB01000014">
    <property type="protein sequence ID" value="MBC3797701.1"/>
    <property type="molecule type" value="Genomic_DNA"/>
</dbReference>
<dbReference type="InterPro" id="IPR051315">
    <property type="entry name" value="Bact_Chemotaxis_CheA"/>
</dbReference>
<evidence type="ECO:0008006" key="6">
    <source>
        <dbReference type="Google" id="ProtNLM"/>
    </source>
</evidence>
<dbReference type="CDD" id="cd00088">
    <property type="entry name" value="HPT"/>
    <property type="match status" value="1"/>
</dbReference>
<dbReference type="InterPro" id="IPR036641">
    <property type="entry name" value="HPT_dom_sf"/>
</dbReference>
<dbReference type="InterPro" id="IPR002645">
    <property type="entry name" value="STAS_dom"/>
</dbReference>
<dbReference type="SUPFAM" id="SSF47226">
    <property type="entry name" value="Histidine-containing phosphotransfer domain, HPT domain"/>
    <property type="match status" value="1"/>
</dbReference>
<protein>
    <recommendedName>
        <fullName evidence="6">HPt domain-containing protein</fullName>
    </recommendedName>
</protein>
<dbReference type="RefSeq" id="WP_148603929.1">
    <property type="nucleotide sequence ID" value="NZ_RXYB01000011.1"/>
</dbReference>
<dbReference type="SMART" id="SM00073">
    <property type="entry name" value="HPT"/>
    <property type="match status" value="1"/>
</dbReference>
<gene>
    <name evidence="4" type="ORF">GH807_11655</name>
</gene>
<feature type="domain" description="STAS" evidence="2">
    <location>
        <begin position="394"/>
        <end position="464"/>
    </location>
</feature>
<evidence type="ECO:0000256" key="1">
    <source>
        <dbReference type="PROSITE-ProRule" id="PRU00110"/>
    </source>
</evidence>
<feature type="domain" description="HPt" evidence="3">
    <location>
        <begin position="1"/>
        <end position="100"/>
    </location>
</feature>
<proteinExistence type="predicted"/>
<dbReference type="Proteomes" id="UP000653358">
    <property type="component" value="Unassembled WGS sequence"/>
</dbReference>
<evidence type="ECO:0000259" key="2">
    <source>
        <dbReference type="PROSITE" id="PS50801"/>
    </source>
</evidence>
<dbReference type="Pfam" id="PF01627">
    <property type="entry name" value="Hpt"/>
    <property type="match status" value="1"/>
</dbReference>
<dbReference type="PANTHER" id="PTHR43395:SF10">
    <property type="entry name" value="CHEMOTAXIS PROTEIN CHEA"/>
    <property type="match status" value="1"/>
</dbReference>
<comment type="caution">
    <text evidence="4">The sequence shown here is derived from an EMBL/GenBank/DDBJ whole genome shotgun (WGS) entry which is preliminary data.</text>
</comment>
<dbReference type="Gene3D" id="1.20.120.160">
    <property type="entry name" value="HPT domain"/>
    <property type="match status" value="1"/>
</dbReference>
<keyword evidence="5" id="KW-1185">Reference proteome</keyword>
<accession>A0ABR6WMP4</accession>
<dbReference type="PROSITE" id="PS50894">
    <property type="entry name" value="HPT"/>
    <property type="match status" value="1"/>
</dbReference>
<name>A0ABR6WMP4_9FIRM</name>
<reference evidence="4 5" key="1">
    <citation type="journal article" date="2020" name="mSystems">
        <title>Defining Genomic and Predicted Metabolic Features of the Acetobacterium Genus.</title>
        <authorList>
            <person name="Ross D.E."/>
            <person name="Marshall C.W."/>
            <person name="Gulliver D."/>
            <person name="May H.D."/>
            <person name="Norman R.S."/>
        </authorList>
    </citation>
    <scope>NUCLEOTIDE SEQUENCE [LARGE SCALE GENOMIC DNA]</scope>
    <source>
        <strain evidence="4 5">DSM 9173</strain>
    </source>
</reference>
<keyword evidence="1" id="KW-0597">Phosphoprotein</keyword>
<dbReference type="PANTHER" id="PTHR43395">
    <property type="entry name" value="SENSOR HISTIDINE KINASE CHEA"/>
    <property type="match status" value="1"/>
</dbReference>
<evidence type="ECO:0000313" key="5">
    <source>
        <dbReference type="Proteomes" id="UP000653358"/>
    </source>
</evidence>
<dbReference type="PROSITE" id="PS50801">
    <property type="entry name" value="STAS"/>
    <property type="match status" value="1"/>
</dbReference>
<evidence type="ECO:0000259" key="3">
    <source>
        <dbReference type="PROSITE" id="PS50894"/>
    </source>
</evidence>
<sequence length="484" mass="55569">MDPMIQLYYEESEEMLQKAEECMIRLEVEYSGVDINELFRIAHTIKGSSHMVGYADVGNLMHKIEDMLDCARNGSIPFNQSIVSLCFEGLDITKKMLLYKKEYGPDQMIESLAQEARHITERTEIFICANKKVEVMAETQKTEAGIITSCLGKRSNEKNTYFITFFFEDDISMISPVLLMILNCVEEIGTLVYSSVDDNYFDGNGCNQELPSYDIILSTDTDEAELYANFDVSYVEKINIVDLSRSKVAQNDYRFMAFDNQLNVIILKTLIQLCKIDFNKQIRMSSEEIDHLKSLHHQVIRAMASMKNNVKVAEFLEDLKTLYCMAVKCYDKQKIADQHFFLDFENKMAGFIEKGFNDIKGKYVVSIFKAEKVNFISKLRIFIGKMNKTGMYIFLIDMSQLVIVDEKEIKDLIGIKRQLESKNIELGLIAEGPEVRSVINIFDSIETIEKFQVSKSGVDAILKILKSEGFLKRISKKTDNINKL</sequence>
<organism evidence="4 5">
    <name type="scientific">Acetobacterium tundrae</name>
    <dbReference type="NCBI Taxonomy" id="132932"/>
    <lineage>
        <taxon>Bacteria</taxon>
        <taxon>Bacillati</taxon>
        <taxon>Bacillota</taxon>
        <taxon>Clostridia</taxon>
        <taxon>Eubacteriales</taxon>
        <taxon>Eubacteriaceae</taxon>
        <taxon>Acetobacterium</taxon>
    </lineage>
</organism>
<feature type="modified residue" description="Phosphohistidine" evidence="1">
    <location>
        <position position="43"/>
    </location>
</feature>